<reference evidence="11" key="1">
    <citation type="journal article" date="2020" name="Stud. Mycol.">
        <title>101 Dothideomycetes genomes: a test case for predicting lifestyles and emergence of pathogens.</title>
        <authorList>
            <person name="Haridas S."/>
            <person name="Albert R."/>
            <person name="Binder M."/>
            <person name="Bloem J."/>
            <person name="Labutti K."/>
            <person name="Salamov A."/>
            <person name="Andreopoulos B."/>
            <person name="Baker S."/>
            <person name="Barry K."/>
            <person name="Bills G."/>
            <person name="Bluhm B."/>
            <person name="Cannon C."/>
            <person name="Castanera R."/>
            <person name="Culley D."/>
            <person name="Daum C."/>
            <person name="Ezra D."/>
            <person name="Gonzalez J."/>
            <person name="Henrissat B."/>
            <person name="Kuo A."/>
            <person name="Liang C."/>
            <person name="Lipzen A."/>
            <person name="Lutzoni F."/>
            <person name="Magnuson J."/>
            <person name="Mondo S."/>
            <person name="Nolan M."/>
            <person name="Ohm R."/>
            <person name="Pangilinan J."/>
            <person name="Park H.-J."/>
            <person name="Ramirez L."/>
            <person name="Alfaro M."/>
            <person name="Sun H."/>
            <person name="Tritt A."/>
            <person name="Yoshinaga Y."/>
            <person name="Zwiers L.-H."/>
            <person name="Turgeon B."/>
            <person name="Goodwin S."/>
            <person name="Spatafora J."/>
            <person name="Crous P."/>
            <person name="Grigoriev I."/>
        </authorList>
    </citation>
    <scope>NUCLEOTIDE SEQUENCE</scope>
    <source>
        <strain evidence="11">CBS 123094</strain>
    </source>
</reference>
<gene>
    <name evidence="11" type="ORF">P154DRAFT_445047</name>
</gene>
<dbReference type="InterPro" id="IPR008685">
    <property type="entry name" value="Centromere_Mis12"/>
</dbReference>
<dbReference type="EMBL" id="ML977636">
    <property type="protein sequence ID" value="KAF1995612.1"/>
    <property type="molecule type" value="Genomic_DNA"/>
</dbReference>
<dbReference type="Pfam" id="PF05859">
    <property type="entry name" value="Mis12"/>
    <property type="match status" value="1"/>
</dbReference>
<keyword evidence="5" id="KW-0498">Mitosis</keyword>
<evidence type="ECO:0000256" key="6">
    <source>
        <dbReference type="ARBA" id="ARBA00022838"/>
    </source>
</evidence>
<dbReference type="PANTHER" id="PTHR14527:SF2">
    <property type="entry name" value="PROTEIN MIS12 HOMOLOG"/>
    <property type="match status" value="1"/>
</dbReference>
<dbReference type="PANTHER" id="PTHR14527">
    <property type="entry name" value="PROTEIN MIS12 HOMOLOG"/>
    <property type="match status" value="1"/>
</dbReference>
<protein>
    <recommendedName>
        <fullName evidence="13">Mis12-domain-containing protein</fullName>
    </recommendedName>
</protein>
<keyword evidence="7" id="KW-0175">Coiled coil</keyword>
<evidence type="ECO:0000256" key="10">
    <source>
        <dbReference type="SAM" id="MobiDB-lite"/>
    </source>
</evidence>
<accession>A0A6A5W110</accession>
<sequence length="229" mass="25125">MAATAEETQLLTEHLTYPPLALIDDIINRTNIVLNSCIDALDSGLSSADPSLLGFPALYAAQGRVAPVDPQTGELVYEEARMEVEEGVHKLETLMENAVDKNFDRLELWTLRNVLCLPREGGGVERWVRLGHYENLQIPKTTTLTPESLLALRHTLSETSKLHAALLAEQARNETQIQKLRALLQPRVSKHEPRSSTSPEKGMIGEGEGEGTGRGTAPFAFLTHTPAAQ</sequence>
<proteinExistence type="inferred from homology"/>
<feature type="compositionally biased region" description="Gly residues" evidence="10">
    <location>
        <begin position="204"/>
        <end position="214"/>
    </location>
</feature>
<evidence type="ECO:0000256" key="5">
    <source>
        <dbReference type="ARBA" id="ARBA00022776"/>
    </source>
</evidence>
<comment type="similarity">
    <text evidence="2">Belongs to the mis12 family.</text>
</comment>
<evidence type="ECO:0000313" key="11">
    <source>
        <dbReference type="EMBL" id="KAF1995612.1"/>
    </source>
</evidence>
<dbReference type="GO" id="GO:0051301">
    <property type="term" value="P:cell division"/>
    <property type="evidence" value="ECO:0007669"/>
    <property type="project" value="UniProtKB-KW"/>
</dbReference>
<dbReference type="GO" id="GO:0000444">
    <property type="term" value="C:MIS12/MIND type complex"/>
    <property type="evidence" value="ECO:0007669"/>
    <property type="project" value="TreeGrafter"/>
</dbReference>
<evidence type="ECO:0000256" key="3">
    <source>
        <dbReference type="ARBA" id="ARBA00022454"/>
    </source>
</evidence>
<evidence type="ECO:0000256" key="1">
    <source>
        <dbReference type="ARBA" id="ARBA00004629"/>
    </source>
</evidence>
<name>A0A6A5W110_9PLEO</name>
<evidence type="ECO:0000256" key="2">
    <source>
        <dbReference type="ARBA" id="ARBA00008643"/>
    </source>
</evidence>
<keyword evidence="9" id="KW-0137">Centromere</keyword>
<dbReference type="AlphaFoldDB" id="A0A6A5W110"/>
<dbReference type="GO" id="GO:0000070">
    <property type="term" value="P:mitotic sister chromatid segregation"/>
    <property type="evidence" value="ECO:0007669"/>
    <property type="project" value="TreeGrafter"/>
</dbReference>
<dbReference type="GO" id="GO:0005634">
    <property type="term" value="C:nucleus"/>
    <property type="evidence" value="ECO:0007669"/>
    <property type="project" value="InterPro"/>
</dbReference>
<keyword evidence="6" id="KW-0995">Kinetochore</keyword>
<dbReference type="OrthoDB" id="1884855at2759"/>
<dbReference type="GO" id="GO:0051382">
    <property type="term" value="P:kinetochore assembly"/>
    <property type="evidence" value="ECO:0007669"/>
    <property type="project" value="TreeGrafter"/>
</dbReference>
<evidence type="ECO:0000256" key="7">
    <source>
        <dbReference type="ARBA" id="ARBA00023054"/>
    </source>
</evidence>
<feature type="region of interest" description="Disordered" evidence="10">
    <location>
        <begin position="185"/>
        <end position="229"/>
    </location>
</feature>
<comment type="subcellular location">
    <subcellularLocation>
        <location evidence="1">Chromosome</location>
        <location evidence="1">Centromere</location>
        <location evidence="1">Kinetochore</location>
    </subcellularLocation>
</comment>
<feature type="non-terminal residue" evidence="11">
    <location>
        <position position="229"/>
    </location>
</feature>
<keyword evidence="8" id="KW-0131">Cell cycle</keyword>
<evidence type="ECO:0000256" key="4">
    <source>
        <dbReference type="ARBA" id="ARBA00022618"/>
    </source>
</evidence>
<dbReference type="Proteomes" id="UP000799779">
    <property type="component" value="Unassembled WGS sequence"/>
</dbReference>
<evidence type="ECO:0000313" key="12">
    <source>
        <dbReference type="Proteomes" id="UP000799779"/>
    </source>
</evidence>
<organism evidence="11 12">
    <name type="scientific">Amniculicola lignicola CBS 123094</name>
    <dbReference type="NCBI Taxonomy" id="1392246"/>
    <lineage>
        <taxon>Eukaryota</taxon>
        <taxon>Fungi</taxon>
        <taxon>Dikarya</taxon>
        <taxon>Ascomycota</taxon>
        <taxon>Pezizomycotina</taxon>
        <taxon>Dothideomycetes</taxon>
        <taxon>Pleosporomycetidae</taxon>
        <taxon>Pleosporales</taxon>
        <taxon>Amniculicolaceae</taxon>
        <taxon>Amniculicola</taxon>
    </lineage>
</organism>
<evidence type="ECO:0000256" key="8">
    <source>
        <dbReference type="ARBA" id="ARBA00023306"/>
    </source>
</evidence>
<evidence type="ECO:0000256" key="9">
    <source>
        <dbReference type="ARBA" id="ARBA00023328"/>
    </source>
</evidence>
<keyword evidence="12" id="KW-1185">Reference proteome</keyword>
<keyword evidence="4" id="KW-0132">Cell division</keyword>
<keyword evidence="3" id="KW-0158">Chromosome</keyword>
<evidence type="ECO:0008006" key="13">
    <source>
        <dbReference type="Google" id="ProtNLM"/>
    </source>
</evidence>